<evidence type="ECO:0000256" key="1">
    <source>
        <dbReference type="ARBA" id="ARBA00004613"/>
    </source>
</evidence>
<gene>
    <name evidence="7" type="ORF">OKIOD_LOCUS9137</name>
</gene>
<evidence type="ECO:0000256" key="3">
    <source>
        <dbReference type="ARBA" id="ARBA00022690"/>
    </source>
</evidence>
<feature type="domain" description="BPTI/Kunitz inhibitor" evidence="6">
    <location>
        <begin position="25"/>
        <end position="75"/>
    </location>
</feature>
<evidence type="ECO:0000256" key="4">
    <source>
        <dbReference type="ARBA" id="ARBA00022900"/>
    </source>
</evidence>
<dbReference type="InterPro" id="IPR002223">
    <property type="entry name" value="Kunitz_BPTI"/>
</dbReference>
<dbReference type="InterPro" id="IPR020901">
    <property type="entry name" value="Prtase_inh_Kunz-CS"/>
</dbReference>
<dbReference type="SUPFAM" id="SSF57362">
    <property type="entry name" value="BPTI-like"/>
    <property type="match status" value="1"/>
</dbReference>
<dbReference type="PROSITE" id="PS50279">
    <property type="entry name" value="BPTI_KUNITZ_2"/>
    <property type="match status" value="1"/>
</dbReference>
<evidence type="ECO:0000313" key="7">
    <source>
        <dbReference type="EMBL" id="CAG5102589.1"/>
    </source>
</evidence>
<accession>A0ABN7SJM6</accession>
<keyword evidence="4" id="KW-0722">Serine protease inhibitor</keyword>
<keyword evidence="8" id="KW-1185">Reference proteome</keyword>
<evidence type="ECO:0000259" key="6">
    <source>
        <dbReference type="PROSITE" id="PS50279"/>
    </source>
</evidence>
<dbReference type="Pfam" id="PF00014">
    <property type="entry name" value="Kunitz_BPTI"/>
    <property type="match status" value="1"/>
</dbReference>
<keyword evidence="2" id="KW-0964">Secreted</keyword>
<protein>
    <submittedName>
        <fullName evidence="7">Oidioi.mRNA.OKI2018_I69.chr1.g372.t1.cds</fullName>
    </submittedName>
</protein>
<dbReference type="PANTHER" id="PTHR10083:SF376">
    <property type="entry name" value="SERINE PEPTIDASE INHIBITOR, KUNITZ TYPE, 3"/>
    <property type="match status" value="1"/>
</dbReference>
<reference evidence="7 8" key="1">
    <citation type="submission" date="2021-04" db="EMBL/GenBank/DDBJ databases">
        <authorList>
            <person name="Bliznina A."/>
        </authorList>
    </citation>
    <scope>NUCLEOTIDE SEQUENCE [LARGE SCALE GENOMIC DNA]</scope>
</reference>
<dbReference type="SMART" id="SM00131">
    <property type="entry name" value="KU"/>
    <property type="match status" value="1"/>
</dbReference>
<comment type="subcellular location">
    <subcellularLocation>
        <location evidence="1">Secreted</location>
    </subcellularLocation>
</comment>
<evidence type="ECO:0000256" key="2">
    <source>
        <dbReference type="ARBA" id="ARBA00022525"/>
    </source>
</evidence>
<dbReference type="CDD" id="cd00109">
    <property type="entry name" value="Kunitz-type"/>
    <property type="match status" value="1"/>
</dbReference>
<dbReference type="EMBL" id="OU015566">
    <property type="protein sequence ID" value="CAG5102589.1"/>
    <property type="molecule type" value="Genomic_DNA"/>
</dbReference>
<dbReference type="Proteomes" id="UP001158576">
    <property type="component" value="Chromosome 1"/>
</dbReference>
<keyword evidence="5" id="KW-1015">Disulfide bond</keyword>
<keyword evidence="3" id="KW-0646">Protease inhibitor</keyword>
<dbReference type="InterPro" id="IPR036880">
    <property type="entry name" value="Kunitz_BPTI_sf"/>
</dbReference>
<evidence type="ECO:0000256" key="5">
    <source>
        <dbReference type="ARBA" id="ARBA00023157"/>
    </source>
</evidence>
<evidence type="ECO:0000313" key="8">
    <source>
        <dbReference type="Proteomes" id="UP001158576"/>
    </source>
</evidence>
<proteinExistence type="predicted"/>
<dbReference type="Gene3D" id="4.10.410.10">
    <property type="entry name" value="Pancreatic trypsin inhibitor Kunitz domain"/>
    <property type="match status" value="1"/>
</dbReference>
<sequence length="86" mass="9709">MKISVILINFAFGREEEKKTTRDDCALPYEVGMCRAAIPRFYYNIDSGKCEKFTWGGCGGNLNKFPDEESCMNLCAGLTRADVREL</sequence>
<dbReference type="PROSITE" id="PS00280">
    <property type="entry name" value="BPTI_KUNITZ_1"/>
    <property type="match status" value="1"/>
</dbReference>
<dbReference type="PRINTS" id="PR00759">
    <property type="entry name" value="BASICPTASE"/>
</dbReference>
<organism evidence="7 8">
    <name type="scientific">Oikopleura dioica</name>
    <name type="common">Tunicate</name>
    <dbReference type="NCBI Taxonomy" id="34765"/>
    <lineage>
        <taxon>Eukaryota</taxon>
        <taxon>Metazoa</taxon>
        <taxon>Chordata</taxon>
        <taxon>Tunicata</taxon>
        <taxon>Appendicularia</taxon>
        <taxon>Copelata</taxon>
        <taxon>Oikopleuridae</taxon>
        <taxon>Oikopleura</taxon>
    </lineage>
</organism>
<name>A0ABN7SJM6_OIKDI</name>
<dbReference type="PANTHER" id="PTHR10083">
    <property type="entry name" value="KUNITZ-TYPE PROTEASE INHIBITOR-RELATED"/>
    <property type="match status" value="1"/>
</dbReference>
<dbReference type="InterPro" id="IPR050098">
    <property type="entry name" value="TFPI/VKTCI-like"/>
</dbReference>